<proteinExistence type="predicted"/>
<keyword evidence="2" id="KW-1185">Reference proteome</keyword>
<reference evidence="2" key="1">
    <citation type="submission" date="2016-10" db="EMBL/GenBank/DDBJ databases">
        <authorList>
            <person name="Varghese N."/>
            <person name="Submissions S."/>
        </authorList>
    </citation>
    <scope>NUCLEOTIDE SEQUENCE [LARGE SCALE GENOMIC DNA]</scope>
    <source>
        <strain evidence="2">DSM 217</strain>
    </source>
</reference>
<organism evidence="1 2">
    <name type="scientific">Thiocapsa roseopersicina</name>
    <dbReference type="NCBI Taxonomy" id="1058"/>
    <lineage>
        <taxon>Bacteria</taxon>
        <taxon>Pseudomonadati</taxon>
        <taxon>Pseudomonadota</taxon>
        <taxon>Gammaproteobacteria</taxon>
        <taxon>Chromatiales</taxon>
        <taxon>Chromatiaceae</taxon>
        <taxon>Thiocapsa</taxon>
    </lineage>
</organism>
<accession>A0A1H3DS66</accession>
<dbReference type="OrthoDB" id="6479251at2"/>
<dbReference type="Pfam" id="PF13730">
    <property type="entry name" value="HTH_36"/>
    <property type="match status" value="1"/>
</dbReference>
<gene>
    <name evidence="1" type="ORF">SAMN05421783_1573</name>
</gene>
<dbReference type="Proteomes" id="UP000198816">
    <property type="component" value="Unassembled WGS sequence"/>
</dbReference>
<dbReference type="Gene3D" id="1.10.10.10">
    <property type="entry name" value="Winged helix-like DNA-binding domain superfamily/Winged helix DNA-binding domain"/>
    <property type="match status" value="1"/>
</dbReference>
<dbReference type="InterPro" id="IPR036390">
    <property type="entry name" value="WH_DNA-bd_sf"/>
</dbReference>
<dbReference type="InterPro" id="IPR036388">
    <property type="entry name" value="WH-like_DNA-bd_sf"/>
</dbReference>
<sequence length="237" mass="27276">MSSTDRISVEMRRWQWAIWSHEGPARVAQRAVAQVLFDYLVTSPDGRVFPSIETIAEKTALTEKTVGGHLDALVAAGWIARRLRERGGQGWRRYEYTLHFPKHIDPSTDDFLKRAERKRLDAIDEHRITEEWPPRDDAEAERRAAKGDYLGEEYLIDNFDTDRFPALDVRVFYRLADIRKSVATITKTWLNTNAGQLAQYKPGEQAILVEWIESNEKSSLPSHQACRAILKQRRAAA</sequence>
<evidence type="ECO:0000313" key="1">
    <source>
        <dbReference type="EMBL" id="SDX69157.1"/>
    </source>
</evidence>
<protein>
    <submittedName>
        <fullName evidence="1">Helix-turn-helix domain-containing protein</fullName>
    </submittedName>
</protein>
<evidence type="ECO:0000313" key="2">
    <source>
        <dbReference type="Proteomes" id="UP000198816"/>
    </source>
</evidence>
<dbReference type="AlphaFoldDB" id="A0A1H3DS66"/>
<dbReference type="SUPFAM" id="SSF46785">
    <property type="entry name" value="Winged helix' DNA-binding domain"/>
    <property type="match status" value="1"/>
</dbReference>
<name>A0A1H3DS66_THIRO</name>
<dbReference type="EMBL" id="FNNZ01000057">
    <property type="protein sequence ID" value="SDX69157.1"/>
    <property type="molecule type" value="Genomic_DNA"/>
</dbReference>